<accession>A0A0A9D4F6</accession>
<evidence type="ECO:0000313" key="1">
    <source>
        <dbReference type="EMBL" id="JAD83494.1"/>
    </source>
</evidence>
<reference evidence="1" key="2">
    <citation type="journal article" date="2015" name="Data Brief">
        <title>Shoot transcriptome of the giant reed, Arundo donax.</title>
        <authorList>
            <person name="Barrero R.A."/>
            <person name="Guerrero F.D."/>
            <person name="Moolhuijzen P."/>
            <person name="Goolsby J.A."/>
            <person name="Tidwell J."/>
            <person name="Bellgard S.E."/>
            <person name="Bellgard M.I."/>
        </authorList>
    </citation>
    <scope>NUCLEOTIDE SEQUENCE</scope>
    <source>
        <tissue evidence="1">Shoot tissue taken approximately 20 cm above the soil surface</tissue>
    </source>
</reference>
<dbReference type="AlphaFoldDB" id="A0A0A9D4F6"/>
<organism evidence="1">
    <name type="scientific">Arundo donax</name>
    <name type="common">Giant reed</name>
    <name type="synonym">Donax arundinaceus</name>
    <dbReference type="NCBI Taxonomy" id="35708"/>
    <lineage>
        <taxon>Eukaryota</taxon>
        <taxon>Viridiplantae</taxon>
        <taxon>Streptophyta</taxon>
        <taxon>Embryophyta</taxon>
        <taxon>Tracheophyta</taxon>
        <taxon>Spermatophyta</taxon>
        <taxon>Magnoliopsida</taxon>
        <taxon>Liliopsida</taxon>
        <taxon>Poales</taxon>
        <taxon>Poaceae</taxon>
        <taxon>PACMAD clade</taxon>
        <taxon>Arundinoideae</taxon>
        <taxon>Arundineae</taxon>
        <taxon>Arundo</taxon>
    </lineage>
</organism>
<proteinExistence type="predicted"/>
<sequence>MLLSTLSPSRRCVNFTSSFGTLKLTLSGNASICFFNNGRMDLLFNVCLIGEVSTMASPVFAKPLLFSGFVCFL</sequence>
<protein>
    <submittedName>
        <fullName evidence="1">Uncharacterized protein</fullName>
    </submittedName>
</protein>
<reference evidence="1" key="1">
    <citation type="submission" date="2014-09" db="EMBL/GenBank/DDBJ databases">
        <authorList>
            <person name="Magalhaes I.L.F."/>
            <person name="Oliveira U."/>
            <person name="Santos F.R."/>
            <person name="Vidigal T.H.D.A."/>
            <person name="Brescovit A.D."/>
            <person name="Santos A.J."/>
        </authorList>
    </citation>
    <scope>NUCLEOTIDE SEQUENCE</scope>
    <source>
        <tissue evidence="1">Shoot tissue taken approximately 20 cm above the soil surface</tissue>
    </source>
</reference>
<name>A0A0A9D4F6_ARUDO</name>
<dbReference type="EMBL" id="GBRH01214401">
    <property type="protein sequence ID" value="JAD83494.1"/>
    <property type="molecule type" value="Transcribed_RNA"/>
</dbReference>